<feature type="region of interest" description="Disordered" evidence="1">
    <location>
        <begin position="334"/>
        <end position="363"/>
    </location>
</feature>
<reference evidence="2 3" key="1">
    <citation type="submission" date="2019-06" db="EMBL/GenBank/DDBJ databases">
        <authorList>
            <person name="Palmer J.M."/>
        </authorList>
    </citation>
    <scope>NUCLEOTIDE SEQUENCE [LARGE SCALE GENOMIC DNA]</scope>
    <source>
        <strain evidence="2 3">TWF191</strain>
    </source>
</reference>
<sequence>MRLPASKTAALHRNVAHRAACLALYRRLLKHTQKTTTLTLPSKSTETSPPPPPPSQLSRSIKSIVTREFRKYGTRDTAIVKIRAALTLGYKVEKCLRLATAVPPDPIELARLSAFLNLYRQRREAPPLVRMQAANITVQPKPKPKPPKPINPNLSLLPFDLRFKPTIIGGNTIPFIRYTGTKQSPELSGILNKKIKQKVKRDDLLDQLKQDREYANAEDIFENELWNEAGREWRKENPDENPTVDGYWKTEVTRAQMRLQLKLWAHQVSVWERSGRCMDRIEDHKRRVKEFMAKLKAEKTIKKGKRENVEQLGDCGNEIEKSVEKVGVVGERDIGGLDSDVESFESTREPKAEGIEGQEQYSDSIDSQMEALNAQLRAAGLDPGPQPTASAKKNRAETKKRDPQPRPEPEPEPELNDMDAEMEALNAQLRAAGFNPTSRISKPRKPSHRNNFETQGYSRDDNFEPRDYNHRNNKFEPRDHGRKGNFRSRDYNSRGGRTDTRQNSYSRSHYDNYDDRSPREPRPRYNNRDNNRVPRESKPRSNRQSSPKRQEDEHHGRQEDKKENRHSQRSDNGAMLAGKGVRSRRGLDIGKVFGSEEPK</sequence>
<feature type="compositionally biased region" description="Basic and acidic residues" evidence="1">
    <location>
        <begin position="394"/>
        <end position="409"/>
    </location>
</feature>
<dbReference type="Proteomes" id="UP000483672">
    <property type="component" value="Unassembled WGS sequence"/>
</dbReference>
<evidence type="ECO:0000313" key="3">
    <source>
        <dbReference type="Proteomes" id="UP000483672"/>
    </source>
</evidence>
<proteinExistence type="predicted"/>
<feature type="compositionally biased region" description="Low complexity" evidence="1">
    <location>
        <begin position="35"/>
        <end position="47"/>
    </location>
</feature>
<feature type="compositionally biased region" description="Acidic residues" evidence="1">
    <location>
        <begin position="410"/>
        <end position="422"/>
    </location>
</feature>
<feature type="compositionally biased region" description="Basic and acidic residues" evidence="1">
    <location>
        <begin position="548"/>
        <end position="569"/>
    </location>
</feature>
<evidence type="ECO:0000313" key="2">
    <source>
        <dbReference type="EMBL" id="KAF3229905.1"/>
    </source>
</evidence>
<protein>
    <submittedName>
        <fullName evidence="2">Uncharacterized protein</fullName>
    </submittedName>
</protein>
<feature type="compositionally biased region" description="Basic and acidic residues" evidence="1">
    <location>
        <begin position="487"/>
        <end position="500"/>
    </location>
</feature>
<evidence type="ECO:0000256" key="1">
    <source>
        <dbReference type="SAM" id="MobiDB-lite"/>
    </source>
</evidence>
<feature type="compositionally biased region" description="Basic and acidic residues" evidence="1">
    <location>
        <begin position="508"/>
        <end position="539"/>
    </location>
</feature>
<organism evidence="2 3">
    <name type="scientific">Orbilia oligospora</name>
    <name type="common">Nematode-trapping fungus</name>
    <name type="synonym">Arthrobotrys oligospora</name>
    <dbReference type="NCBI Taxonomy" id="2813651"/>
    <lineage>
        <taxon>Eukaryota</taxon>
        <taxon>Fungi</taxon>
        <taxon>Dikarya</taxon>
        <taxon>Ascomycota</taxon>
        <taxon>Pezizomycotina</taxon>
        <taxon>Orbiliomycetes</taxon>
        <taxon>Orbiliales</taxon>
        <taxon>Orbiliaceae</taxon>
        <taxon>Orbilia</taxon>
    </lineage>
</organism>
<gene>
    <name evidence="2" type="ORF">TWF191_000812</name>
</gene>
<feature type="compositionally biased region" description="Basic and acidic residues" evidence="1">
    <location>
        <begin position="458"/>
        <end position="479"/>
    </location>
</feature>
<comment type="caution">
    <text evidence="2">The sequence shown here is derived from an EMBL/GenBank/DDBJ whole genome shotgun (WGS) entry which is preliminary data.</text>
</comment>
<name>A0A6G1MFI7_ORBOL</name>
<dbReference type="AlphaFoldDB" id="A0A6G1MFI7"/>
<feature type="region of interest" description="Disordered" evidence="1">
    <location>
        <begin position="35"/>
        <end position="60"/>
    </location>
</feature>
<feature type="compositionally biased region" description="Basic and acidic residues" evidence="1">
    <location>
        <begin position="345"/>
        <end position="354"/>
    </location>
</feature>
<feature type="region of interest" description="Disordered" evidence="1">
    <location>
        <begin position="379"/>
        <end position="599"/>
    </location>
</feature>
<accession>A0A6G1MFI7</accession>
<dbReference type="EMBL" id="WIPF01000011">
    <property type="protein sequence ID" value="KAF3229905.1"/>
    <property type="molecule type" value="Genomic_DNA"/>
</dbReference>